<feature type="domain" description="Cytochrome c" evidence="9">
    <location>
        <begin position="89"/>
        <end position="178"/>
    </location>
</feature>
<dbReference type="InterPro" id="IPR008168">
    <property type="entry name" value="Cyt_C_IC"/>
</dbReference>
<dbReference type="GO" id="GO:0020037">
    <property type="term" value="F:heme binding"/>
    <property type="evidence" value="ECO:0007669"/>
    <property type="project" value="InterPro"/>
</dbReference>
<dbReference type="InterPro" id="IPR050597">
    <property type="entry name" value="Cytochrome_c_Oxidase_Subunit"/>
</dbReference>
<dbReference type="STRING" id="1860122.A9404_07715"/>
<dbReference type="AlphaFoldDB" id="A0A191ZHB9"/>
<evidence type="ECO:0000256" key="7">
    <source>
        <dbReference type="SAM" id="MobiDB-lite"/>
    </source>
</evidence>
<evidence type="ECO:0000313" key="11">
    <source>
        <dbReference type="Proteomes" id="UP000078596"/>
    </source>
</evidence>
<dbReference type="KEGG" id="haz:A9404_07715"/>
<proteinExistence type="predicted"/>
<evidence type="ECO:0000256" key="6">
    <source>
        <dbReference type="PROSITE-ProRule" id="PRU00433"/>
    </source>
</evidence>
<dbReference type="PANTHER" id="PTHR33751:SF1">
    <property type="entry name" value="CBB3-TYPE CYTOCHROME C OXIDASE SUBUNIT FIXP"/>
    <property type="match status" value="1"/>
</dbReference>
<keyword evidence="5 6" id="KW-0408">Iron</keyword>
<organism evidence="10 11">
    <name type="scientific">Halothiobacillus diazotrophicus</name>
    <dbReference type="NCBI Taxonomy" id="1860122"/>
    <lineage>
        <taxon>Bacteria</taxon>
        <taxon>Pseudomonadati</taxon>
        <taxon>Pseudomonadota</taxon>
        <taxon>Gammaproteobacteria</taxon>
        <taxon>Chromatiales</taxon>
        <taxon>Halothiobacillaceae</taxon>
        <taxon>Halothiobacillus</taxon>
    </lineage>
</organism>
<dbReference type="OrthoDB" id="9796421at2"/>
<dbReference type="Pfam" id="PF00034">
    <property type="entry name" value="Cytochrom_C"/>
    <property type="match status" value="2"/>
</dbReference>
<dbReference type="SUPFAM" id="SSF46626">
    <property type="entry name" value="Cytochrome c"/>
    <property type="match status" value="2"/>
</dbReference>
<dbReference type="EMBL" id="CP016027">
    <property type="protein sequence ID" value="ANJ67286.1"/>
    <property type="molecule type" value="Genomic_DNA"/>
</dbReference>
<evidence type="ECO:0000259" key="9">
    <source>
        <dbReference type="PROSITE" id="PS51007"/>
    </source>
</evidence>
<gene>
    <name evidence="10" type="ORF">A9404_07715</name>
</gene>
<keyword evidence="2 6" id="KW-0349">Heme</keyword>
<evidence type="ECO:0000256" key="3">
    <source>
        <dbReference type="ARBA" id="ARBA00022723"/>
    </source>
</evidence>
<dbReference type="Proteomes" id="UP000078596">
    <property type="component" value="Chromosome"/>
</dbReference>
<dbReference type="PROSITE" id="PS51007">
    <property type="entry name" value="CYTC"/>
    <property type="match status" value="2"/>
</dbReference>
<keyword evidence="8" id="KW-0812">Transmembrane</keyword>
<keyword evidence="3 6" id="KW-0479">Metal-binding</keyword>
<dbReference type="GO" id="GO:0005506">
    <property type="term" value="F:iron ion binding"/>
    <property type="evidence" value="ECO:0007669"/>
    <property type="project" value="InterPro"/>
</dbReference>
<evidence type="ECO:0000256" key="2">
    <source>
        <dbReference type="ARBA" id="ARBA00022617"/>
    </source>
</evidence>
<dbReference type="Gene3D" id="1.10.760.10">
    <property type="entry name" value="Cytochrome c-like domain"/>
    <property type="match status" value="2"/>
</dbReference>
<evidence type="ECO:0000256" key="8">
    <source>
        <dbReference type="SAM" id="Phobius"/>
    </source>
</evidence>
<evidence type="ECO:0000256" key="1">
    <source>
        <dbReference type="ARBA" id="ARBA00022448"/>
    </source>
</evidence>
<dbReference type="PANTHER" id="PTHR33751">
    <property type="entry name" value="CBB3-TYPE CYTOCHROME C OXIDASE SUBUNIT FIXP"/>
    <property type="match status" value="1"/>
</dbReference>
<name>A0A191ZHB9_9GAMM</name>
<reference evidence="10 11" key="1">
    <citation type="submission" date="2016-06" db="EMBL/GenBank/DDBJ databases">
        <title>Insight into the functional genes involving in sulfur oxidation in Pearl River water.</title>
        <authorList>
            <person name="Luo J."/>
            <person name="Tan X."/>
            <person name="Lin W."/>
        </authorList>
    </citation>
    <scope>NUCLEOTIDE SEQUENCE [LARGE SCALE GENOMIC DNA]</scope>
    <source>
        <strain evidence="10 11">LS2</strain>
    </source>
</reference>
<keyword evidence="1" id="KW-0813">Transport</keyword>
<evidence type="ECO:0000256" key="5">
    <source>
        <dbReference type="ARBA" id="ARBA00023004"/>
    </source>
</evidence>
<keyword evidence="4" id="KW-0249">Electron transport</keyword>
<evidence type="ECO:0000256" key="4">
    <source>
        <dbReference type="ARBA" id="ARBA00022982"/>
    </source>
</evidence>
<sequence length="302" mass="29950">MAHGNTPKVDSSAKLIGFVAAILLLAPIYYMVNSLINVVNRNTAETAQVVDSPASPAEPATAAAPAASPAPAATEAPAAEKTAASTSAGDAAAGKAKFATCAACHGADGKGNGGAFPDLTKLSAADADTILTAFKKGDMETLKKHGLGGARYGTMAPQAANLSETDIADLAAYIAELGGHAAGAAPAAAGATKAAAPAAPAAPAMIISSEVVARGHALFSSCAVCHGAEGEGGHLLNAPKLAGLPANTVVSLLKMFRKGQSMGPGSYAMIPQAKYLTDDEINDLAAFISTIGKDKMHGTETE</sequence>
<dbReference type="InterPro" id="IPR009056">
    <property type="entry name" value="Cyt_c-like_dom"/>
</dbReference>
<dbReference type="PRINTS" id="PR00605">
    <property type="entry name" value="CYTCHROMECIC"/>
</dbReference>
<dbReference type="RefSeq" id="WP_066099842.1">
    <property type="nucleotide sequence ID" value="NZ_CP016027.1"/>
</dbReference>
<feature type="domain" description="Cytochrome c" evidence="9">
    <location>
        <begin position="210"/>
        <end position="292"/>
    </location>
</feature>
<feature type="transmembrane region" description="Helical" evidence="8">
    <location>
        <begin position="12"/>
        <end position="32"/>
    </location>
</feature>
<keyword evidence="8" id="KW-1133">Transmembrane helix</keyword>
<feature type="region of interest" description="Disordered" evidence="7">
    <location>
        <begin position="50"/>
        <end position="82"/>
    </location>
</feature>
<dbReference type="InterPro" id="IPR036909">
    <property type="entry name" value="Cyt_c-like_dom_sf"/>
</dbReference>
<feature type="compositionally biased region" description="Low complexity" evidence="7">
    <location>
        <begin position="52"/>
        <end position="82"/>
    </location>
</feature>
<keyword evidence="8" id="KW-0472">Membrane</keyword>
<keyword evidence="11" id="KW-1185">Reference proteome</keyword>
<protein>
    <recommendedName>
        <fullName evidence="9">Cytochrome c domain-containing protein</fullName>
    </recommendedName>
</protein>
<evidence type="ECO:0000313" key="10">
    <source>
        <dbReference type="EMBL" id="ANJ67286.1"/>
    </source>
</evidence>
<dbReference type="GO" id="GO:0009055">
    <property type="term" value="F:electron transfer activity"/>
    <property type="evidence" value="ECO:0007669"/>
    <property type="project" value="InterPro"/>
</dbReference>
<accession>A0A191ZHB9</accession>